<feature type="chain" id="PRO_5041109661" evidence="1">
    <location>
        <begin position="18"/>
        <end position="170"/>
    </location>
</feature>
<dbReference type="SUPFAM" id="SSF55166">
    <property type="entry name" value="Hedgehog/DD-peptidase"/>
    <property type="match status" value="1"/>
</dbReference>
<dbReference type="Gene3D" id="3.30.1380.10">
    <property type="match status" value="1"/>
</dbReference>
<dbReference type="AlphaFoldDB" id="A0A914URT2"/>
<proteinExistence type="predicted"/>
<reference evidence="4 5" key="1">
    <citation type="submission" date="2022-11" db="UniProtKB">
        <authorList>
            <consortium name="WormBaseParasite"/>
        </authorList>
    </citation>
    <scope>IDENTIFICATION</scope>
</reference>
<dbReference type="Proteomes" id="UP000887566">
    <property type="component" value="Unplaced"/>
</dbReference>
<evidence type="ECO:0000313" key="4">
    <source>
        <dbReference type="WBParaSite" id="PSAMB.scaffold1169size35036.g11373.t1"/>
    </source>
</evidence>
<name>A0A914URT2_9BILA</name>
<evidence type="ECO:0000256" key="1">
    <source>
        <dbReference type="SAM" id="SignalP"/>
    </source>
</evidence>
<keyword evidence="1" id="KW-0732">Signal</keyword>
<dbReference type="InterPro" id="IPR039561">
    <property type="entry name" value="Peptidase_M15C"/>
</dbReference>
<evidence type="ECO:0000313" key="5">
    <source>
        <dbReference type="WBParaSite" id="PSAMB.scaffold1623size29303.g14198.t1"/>
    </source>
</evidence>
<keyword evidence="3" id="KW-1185">Reference proteome</keyword>
<sequence length="170" mass="18422">MRAFCILAIACVAFSDALPSVKDGCPIVNHQPSNFQGKTAQVNANFVSTIDRISSYATAAGVELYITSSFRKDTNIHGSTVVPPASKSNHMVGHAIDMNVVYSGGFCNSVCLSGQLPAPVAAFINKIRQDPALRWGGDFSEPDVVHIDDGLNINNPDEWDREYIQAQKYC</sequence>
<evidence type="ECO:0000259" key="2">
    <source>
        <dbReference type="Pfam" id="PF13539"/>
    </source>
</evidence>
<dbReference type="GO" id="GO:0008233">
    <property type="term" value="F:peptidase activity"/>
    <property type="evidence" value="ECO:0007669"/>
    <property type="project" value="InterPro"/>
</dbReference>
<dbReference type="PANTHER" id="PTHR31698:SF7">
    <property type="entry name" value="PEPTIDASE M15C DOMAIN-CONTAINING PROTEIN"/>
    <property type="match status" value="1"/>
</dbReference>
<organism evidence="3 4">
    <name type="scientific">Plectus sambesii</name>
    <dbReference type="NCBI Taxonomy" id="2011161"/>
    <lineage>
        <taxon>Eukaryota</taxon>
        <taxon>Metazoa</taxon>
        <taxon>Ecdysozoa</taxon>
        <taxon>Nematoda</taxon>
        <taxon>Chromadorea</taxon>
        <taxon>Plectida</taxon>
        <taxon>Plectina</taxon>
        <taxon>Plectoidea</taxon>
        <taxon>Plectidae</taxon>
        <taxon>Plectus</taxon>
    </lineage>
</organism>
<protein>
    <submittedName>
        <fullName evidence="4 5">Peptidase M15C domain-containing protein</fullName>
    </submittedName>
</protein>
<dbReference type="InterPro" id="IPR009045">
    <property type="entry name" value="Zn_M74/Hedgehog-like"/>
</dbReference>
<feature type="signal peptide" evidence="1">
    <location>
        <begin position="1"/>
        <end position="17"/>
    </location>
</feature>
<evidence type="ECO:0000313" key="3">
    <source>
        <dbReference type="Proteomes" id="UP000887566"/>
    </source>
</evidence>
<dbReference type="WBParaSite" id="PSAMB.scaffold1169size35036.g11373.t1">
    <property type="protein sequence ID" value="PSAMB.scaffold1169size35036.g11373.t1"/>
    <property type="gene ID" value="PSAMB.scaffold1169size35036.g11373"/>
</dbReference>
<dbReference type="PANTHER" id="PTHR31698">
    <property type="entry name" value="LYSOZYME G FAMILY MEMBER"/>
    <property type="match status" value="1"/>
</dbReference>
<feature type="domain" description="Peptidase M15C" evidence="2">
    <location>
        <begin position="86"/>
        <end position="148"/>
    </location>
</feature>
<accession>A0A914URT2</accession>
<dbReference type="Pfam" id="PF13539">
    <property type="entry name" value="Peptidase_M15_4"/>
    <property type="match status" value="1"/>
</dbReference>
<dbReference type="WBParaSite" id="PSAMB.scaffold1623size29303.g14198.t1">
    <property type="protein sequence ID" value="PSAMB.scaffold1623size29303.g14198.t1"/>
    <property type="gene ID" value="PSAMB.scaffold1623size29303.g14198"/>
</dbReference>